<keyword evidence="1" id="KW-0812">Transmembrane</keyword>
<sequence>MRTFQFFWIYFKFYFVFNLAPTAANDGMLQNYNWLLAIGAYMMWLIVQPHMILSYASTSWVT</sequence>
<keyword evidence="1" id="KW-0472">Membrane</keyword>
<proteinExistence type="predicted"/>
<keyword evidence="3" id="KW-1185">Reference proteome</keyword>
<dbReference type="Proteomes" id="UP000190626">
    <property type="component" value="Unassembled WGS sequence"/>
</dbReference>
<evidence type="ECO:0000313" key="2">
    <source>
        <dbReference type="EMBL" id="OPH47772.1"/>
    </source>
</evidence>
<gene>
    <name evidence="2" type="ORF">BC351_39775</name>
</gene>
<evidence type="ECO:0000256" key="1">
    <source>
        <dbReference type="SAM" id="Phobius"/>
    </source>
</evidence>
<feature type="transmembrane region" description="Helical" evidence="1">
    <location>
        <begin position="35"/>
        <end position="56"/>
    </location>
</feature>
<comment type="caution">
    <text evidence="2">The sequence shown here is derived from an EMBL/GenBank/DDBJ whole genome shotgun (WGS) entry which is preliminary data.</text>
</comment>
<accession>A0A1V4H9F5</accession>
<evidence type="ECO:0000313" key="3">
    <source>
        <dbReference type="Proteomes" id="UP000190626"/>
    </source>
</evidence>
<reference evidence="3" key="1">
    <citation type="submission" date="2016-07" db="EMBL/GenBank/DDBJ databases">
        <authorList>
            <person name="Florea S."/>
            <person name="Webb J.S."/>
            <person name="Jaromczyk J."/>
            <person name="Schardl C.L."/>
        </authorList>
    </citation>
    <scope>NUCLEOTIDE SEQUENCE [LARGE SCALE GENOMIC DNA]</scope>
    <source>
        <strain evidence="3">CY1</strain>
    </source>
</reference>
<feature type="transmembrane region" description="Helical" evidence="1">
    <location>
        <begin position="6"/>
        <end position="23"/>
    </location>
</feature>
<organism evidence="2 3">
    <name type="scientific">Paenibacillus ferrarius</name>
    <dbReference type="NCBI Taxonomy" id="1469647"/>
    <lineage>
        <taxon>Bacteria</taxon>
        <taxon>Bacillati</taxon>
        <taxon>Bacillota</taxon>
        <taxon>Bacilli</taxon>
        <taxon>Bacillales</taxon>
        <taxon>Paenibacillaceae</taxon>
        <taxon>Paenibacillus</taxon>
    </lineage>
</organism>
<dbReference type="AlphaFoldDB" id="A0A1V4H9F5"/>
<protein>
    <submittedName>
        <fullName evidence="2">Uncharacterized protein</fullName>
    </submittedName>
</protein>
<dbReference type="EMBL" id="MBTG01000055">
    <property type="protein sequence ID" value="OPH47772.1"/>
    <property type="molecule type" value="Genomic_DNA"/>
</dbReference>
<keyword evidence="1" id="KW-1133">Transmembrane helix</keyword>
<name>A0A1V4H9F5_9BACL</name>